<sequence length="635" mass="71223">MPAKLGARNATRRNQNVLGESMSENRGLLVDQAKRCTKSRIECEYEYIPAIGRSTKKRTKPAPRPASELSKKAEGQSNSTTISELANIPDTSSSLTGLFEYPLIPSFDISLPIDTDWEAMLHPPATMPSLNPLAIRAVPTSSVIAQQPVAPPDLTSNQASLFHALFSLGETNSPQLSNSPPSHALAHPIPHIESEYYTPRSYELDLYSRRASIYDLRLDECKEVDDDPEGVKEIFCWIPLGLDRTVDSNSLPFVLQSFARWLPLILFDPLKIIHLAKKGIVQQFSQSLVLRSRLLLISELMGMLAKSWTLDDRGKRLFRLLSDEIWQNITDYRISSWPVSNEERERASIALENMIELISIQIATAPLSATLRLLQSAAPVFLSACPPPHPPHLCDILLETGINLKHFAAVDVATSITTGRPLLCRYHVPWSLELCDEYMKKKENPGLQWLLGIPDQYIMLFGYMNGIKEDADAVGILVDSSVIERIEEDMKRISILPCGGREPSLAIGRMVVQECWREAVFIYLYMALDRADAFDPRVEKAQKGFMRLVNGIKPGRNPDAFLVVPMLIAGVATTKLTHRRVIRSRILGLPDCALPDTAGNDSLRMLEDIWAQTELERRPARWEDLREACRRVTGI</sequence>
<feature type="compositionally biased region" description="Polar residues" evidence="3">
    <location>
        <begin position="12"/>
        <end position="24"/>
    </location>
</feature>
<evidence type="ECO:0000313" key="4">
    <source>
        <dbReference type="EMBL" id="CAE6493245.1"/>
    </source>
</evidence>
<dbReference type="Proteomes" id="UP000663888">
    <property type="component" value="Unassembled WGS sequence"/>
</dbReference>
<comment type="caution">
    <text evidence="4">The sequence shown here is derived from an EMBL/GenBank/DDBJ whole genome shotgun (WGS) entry which is preliminary data.</text>
</comment>
<protein>
    <recommendedName>
        <fullName evidence="6">Fungal-specific transcription factor domain protein</fullName>
    </recommendedName>
</protein>
<evidence type="ECO:0008006" key="6">
    <source>
        <dbReference type="Google" id="ProtNLM"/>
    </source>
</evidence>
<accession>A0A8H3HAY3</accession>
<gene>
    <name evidence="4" type="ORF">RDB_LOCUS143450</name>
</gene>
<feature type="region of interest" description="Disordered" evidence="3">
    <location>
        <begin position="1"/>
        <end position="25"/>
    </location>
</feature>
<dbReference type="EMBL" id="CAJMWX010001511">
    <property type="protein sequence ID" value="CAE6493245.1"/>
    <property type="molecule type" value="Genomic_DNA"/>
</dbReference>
<evidence type="ECO:0000313" key="5">
    <source>
        <dbReference type="Proteomes" id="UP000663888"/>
    </source>
</evidence>
<evidence type="ECO:0000256" key="2">
    <source>
        <dbReference type="ARBA" id="ARBA00023242"/>
    </source>
</evidence>
<reference evidence="4" key="1">
    <citation type="submission" date="2021-01" db="EMBL/GenBank/DDBJ databases">
        <authorList>
            <person name="Kaushik A."/>
        </authorList>
    </citation>
    <scope>NUCLEOTIDE SEQUENCE</scope>
    <source>
        <strain evidence="4">AG4-R118</strain>
    </source>
</reference>
<dbReference type="AlphaFoldDB" id="A0A8H3HAY3"/>
<organism evidence="4 5">
    <name type="scientific">Rhizoctonia solani</name>
    <dbReference type="NCBI Taxonomy" id="456999"/>
    <lineage>
        <taxon>Eukaryota</taxon>
        <taxon>Fungi</taxon>
        <taxon>Dikarya</taxon>
        <taxon>Basidiomycota</taxon>
        <taxon>Agaricomycotina</taxon>
        <taxon>Agaricomycetes</taxon>
        <taxon>Cantharellales</taxon>
        <taxon>Ceratobasidiaceae</taxon>
        <taxon>Rhizoctonia</taxon>
    </lineage>
</organism>
<dbReference type="Pfam" id="PF11951">
    <property type="entry name" value="Fungal_trans_2"/>
    <property type="match status" value="1"/>
</dbReference>
<proteinExistence type="predicted"/>
<comment type="subcellular location">
    <subcellularLocation>
        <location evidence="1">Nucleus</location>
    </subcellularLocation>
</comment>
<dbReference type="GO" id="GO:0005634">
    <property type="term" value="C:nucleus"/>
    <property type="evidence" value="ECO:0007669"/>
    <property type="project" value="UniProtKB-SubCell"/>
</dbReference>
<keyword evidence="2" id="KW-0539">Nucleus</keyword>
<evidence type="ECO:0000256" key="1">
    <source>
        <dbReference type="ARBA" id="ARBA00004123"/>
    </source>
</evidence>
<dbReference type="PANTHER" id="PTHR37534:SF46">
    <property type="entry name" value="ZN(II)2CYS6 TRANSCRIPTION FACTOR (EUROFUNG)"/>
    <property type="match status" value="1"/>
</dbReference>
<evidence type="ECO:0000256" key="3">
    <source>
        <dbReference type="SAM" id="MobiDB-lite"/>
    </source>
</evidence>
<feature type="region of interest" description="Disordered" evidence="3">
    <location>
        <begin position="54"/>
        <end position="81"/>
    </location>
</feature>
<dbReference type="InterPro" id="IPR021858">
    <property type="entry name" value="Fun_TF"/>
</dbReference>
<dbReference type="PANTHER" id="PTHR37534">
    <property type="entry name" value="TRANSCRIPTIONAL ACTIVATOR PROTEIN UGA3"/>
    <property type="match status" value="1"/>
</dbReference>
<name>A0A8H3HAY3_9AGAM</name>